<dbReference type="InterPro" id="IPR036291">
    <property type="entry name" value="NAD(P)-bd_dom_sf"/>
</dbReference>
<comment type="caution">
    <text evidence="3">The sequence shown here is derived from an EMBL/GenBank/DDBJ whole genome shotgun (WGS) entry which is preliminary data.</text>
</comment>
<evidence type="ECO:0000256" key="1">
    <source>
        <dbReference type="SAM" id="MobiDB-lite"/>
    </source>
</evidence>
<keyword evidence="4" id="KW-1185">Reference proteome</keyword>
<evidence type="ECO:0000313" key="3">
    <source>
        <dbReference type="EMBL" id="MDA2804291.1"/>
    </source>
</evidence>
<gene>
    <name evidence="3" type="ORF">O4U47_07180</name>
</gene>
<accession>A0ABT4TIU8</accession>
<evidence type="ECO:0000313" key="4">
    <source>
        <dbReference type="Proteomes" id="UP001165685"/>
    </source>
</evidence>
<name>A0ABT4TIU8_9ACTN</name>
<sequence>MISTDARDEERFRVAVIGAGHLGEAVLGGLLRAGLPARDVAVSTLPAEWAHTLAGRHGVAAGTDNAAAADGADIALVAVPPSAVPAAAAEVGSALPAGRSRCRWRPRCRSRGSRRRWAPGVRPRGP</sequence>
<protein>
    <submittedName>
        <fullName evidence="3">NAD(P)-binding domain-containing protein</fullName>
    </submittedName>
</protein>
<dbReference type="Pfam" id="PF03807">
    <property type="entry name" value="F420_oxidored"/>
    <property type="match status" value="1"/>
</dbReference>
<dbReference type="Proteomes" id="UP001165685">
    <property type="component" value="Unassembled WGS sequence"/>
</dbReference>
<dbReference type="InterPro" id="IPR028939">
    <property type="entry name" value="P5C_Rdtase_cat_N"/>
</dbReference>
<dbReference type="RefSeq" id="WP_270676820.1">
    <property type="nucleotide sequence ID" value="NZ_JAQFWP010000009.1"/>
</dbReference>
<feature type="region of interest" description="Disordered" evidence="1">
    <location>
        <begin position="105"/>
        <end position="126"/>
    </location>
</feature>
<feature type="compositionally biased region" description="Basic residues" evidence="1">
    <location>
        <begin position="105"/>
        <end position="117"/>
    </location>
</feature>
<organism evidence="3 4">
    <name type="scientific">Nocardiopsis suaedae</name>
    <dbReference type="NCBI Taxonomy" id="3018444"/>
    <lineage>
        <taxon>Bacteria</taxon>
        <taxon>Bacillati</taxon>
        <taxon>Actinomycetota</taxon>
        <taxon>Actinomycetes</taxon>
        <taxon>Streptosporangiales</taxon>
        <taxon>Nocardiopsidaceae</taxon>
        <taxon>Nocardiopsis</taxon>
    </lineage>
</organism>
<feature type="domain" description="Pyrroline-5-carboxylate reductase catalytic N-terminal" evidence="2">
    <location>
        <begin position="13"/>
        <end position="96"/>
    </location>
</feature>
<evidence type="ECO:0000259" key="2">
    <source>
        <dbReference type="Pfam" id="PF03807"/>
    </source>
</evidence>
<dbReference type="SUPFAM" id="SSF51735">
    <property type="entry name" value="NAD(P)-binding Rossmann-fold domains"/>
    <property type="match status" value="1"/>
</dbReference>
<dbReference type="Gene3D" id="3.40.50.720">
    <property type="entry name" value="NAD(P)-binding Rossmann-like Domain"/>
    <property type="match status" value="1"/>
</dbReference>
<dbReference type="EMBL" id="JAQFWP010000009">
    <property type="protein sequence ID" value="MDA2804291.1"/>
    <property type="molecule type" value="Genomic_DNA"/>
</dbReference>
<reference evidence="3" key="1">
    <citation type="submission" date="2023-01" db="EMBL/GenBank/DDBJ databases">
        <title>Draft genome sequence of Nocardiopsis sp. LSu2-4 isolated from halophytes.</title>
        <authorList>
            <person name="Duangmal K."/>
            <person name="Chantavorakit T."/>
        </authorList>
    </citation>
    <scope>NUCLEOTIDE SEQUENCE</scope>
    <source>
        <strain evidence="3">LSu2-4</strain>
    </source>
</reference>
<proteinExistence type="predicted"/>